<reference evidence="4" key="1">
    <citation type="submission" date="2019-04" db="EMBL/GenBank/DDBJ databases">
        <title>NAS-01 Genome Sequencing.</title>
        <authorList>
            <person name="Kato S."/>
            <person name="Itoh T."/>
            <person name="Ohkuma M."/>
        </authorList>
    </citation>
    <scope>NUCLEOTIDE SEQUENCE [LARGE SCALE GENOMIC DNA]</scope>
    <source>
        <strain evidence="4">NAS-01</strain>
        <plasmid evidence="4">pATS1</plasmid>
    </source>
</reference>
<proteinExistence type="predicted"/>
<evidence type="ECO:0000313" key="4">
    <source>
        <dbReference type="Proteomes" id="UP000463916"/>
    </source>
</evidence>
<dbReference type="SUPFAM" id="SSF49478">
    <property type="entry name" value="Cna protein B-type domain"/>
    <property type="match status" value="1"/>
</dbReference>
<dbReference type="Proteomes" id="UP000463916">
    <property type="component" value="Plasmid pATS1"/>
</dbReference>
<dbReference type="Pfam" id="PF13620">
    <property type="entry name" value="CarboxypepD_reg"/>
    <property type="match status" value="1"/>
</dbReference>
<keyword evidence="1" id="KW-0677">Repeat</keyword>
<dbReference type="InterPro" id="IPR050991">
    <property type="entry name" value="ECM_Regulatory_Proteins"/>
</dbReference>
<dbReference type="InterPro" id="IPR036116">
    <property type="entry name" value="FN3_sf"/>
</dbReference>
<dbReference type="PANTHER" id="PTHR46708:SF2">
    <property type="entry name" value="FIBRONECTIN TYPE-III DOMAIN-CONTAINING PROTEIN"/>
    <property type="match status" value="1"/>
</dbReference>
<organism evidence="3 4">
    <name type="scientific">Athalassotoga saccharophila</name>
    <dbReference type="NCBI Taxonomy" id="1441386"/>
    <lineage>
        <taxon>Bacteria</taxon>
        <taxon>Thermotogati</taxon>
        <taxon>Thermotogota</taxon>
        <taxon>Thermotogae</taxon>
        <taxon>Mesoaciditogales</taxon>
        <taxon>Mesoaciditogaceae</taxon>
        <taxon>Athalassotoga</taxon>
    </lineage>
</organism>
<dbReference type="KEGG" id="asac:ATHSA_p10031"/>
<dbReference type="SUPFAM" id="SSF49265">
    <property type="entry name" value="Fibronectin type III"/>
    <property type="match status" value="3"/>
</dbReference>
<dbReference type="InterPro" id="IPR025491">
    <property type="entry name" value="DUF4382"/>
</dbReference>
<protein>
    <recommendedName>
        <fullName evidence="2">Fibronectin type-III domain-containing protein</fullName>
    </recommendedName>
</protein>
<feature type="domain" description="Fibronectin type-III" evidence="2">
    <location>
        <begin position="124"/>
        <end position="212"/>
    </location>
</feature>
<sequence length="1380" mass="146150">MNRYKYLTFIFSVILIVLVLSGCFLLTKPALIKPQLLSPTNGATNVSTTATLTWKPSNVSQTTYEVFLGKSASNTAYIATTGQTSFVVNNLSYSTTYYWKVVSMANDQTATSDTWSFTTVKAPAPSKPFLSITGVSTSSVALGWTQSIGASMVTLYGSTSTVFNQYAILSGSSTSYMVNNLTPSTVYKFFVVAINPSGRATSNTVTATTLSYTPVIPVLPVIKSFGVTSVSTDTITLGFQTQNASVIYIYNPPSALLATLSGNATFYTITGLKPSTSYSYFIVGINPSGRATSNTVTAVTQSYVPTTSFPIYIGDKPVSPSLIQHLYVTLTGFSIHATFEGTSEWYTSSASGTCDLTTLVGTSTKFTNITLPASAIITQIRFEVSSATIVINGNSYPLNIPSSTIYMNMNSINALESGGVYFDFDISQSVEQTGQGYLFKPVIHSVMGNVRSSVIGQVMYNSMPVPMAVVSLSNSSTVVAETYTKPNGKFMISAVQTGNYTLTISASGLTSYSTSVTLSKGMNNIGTINLSILPPATPVLRISTPNPYLAVLTWTQSAQNASGFHVWESTSPMQAYTQIATLPGSATYYNASIRPAVNYYFMVSAYNSSGQTWSNIVATRTTLTLYIPSVQLTKVATISGKSLLVATAVVYHNVPTLKAATATIGNVSVSAISLSASPLVFNFNGNLSSLPSNSYVATVTVKDSENNTYSGTSGKIYIDNTPPTITVKLEGTYFSPQGTLLSWTYNTVSTYATNIKIYYGSTAPTLYATVTDNSLYHVSVSATYNSSKIAISNNNTDKVTFNNKITSGNTVLTLKATDAYSNTDTLSITFIATQNIAQPTLKITMPATIGISTTQTSTNATITVYATVGNTEGGNRIESVVIKNQPATRQSANVWTARVPLSAGSNTIEATATDLYGNTISTSTPIYVDNSTPTIEVTLTGGTGKTISPYTLTNNSSVTIYTNSTKVPPVNGSIIITDNSKMPVTAKATEITNVSTALKFTTTSDASEATFNATSSQRYTIKVFATDAFGHTSTYIATFTLVVDTASPTITITAPATVGSGQGFTATITTTDLQSGVNTSTLVATYYNQTLTNPTITSITNGYKFTFTNIQTQSNYTGTTFITAKVKDNAGNIQNASTPVYVDGQAPTINVNLTGGTVYYPSTSPNTLPYNSFTSGKATYYVYYKTAPTIKGTVTDNSKYHVTVKATYNSAAVTTTGNNSDQVTFSQGLSNGVTKLTVYATDAFGNSDVATLTFVATLDNTPPTVSIAATPSSYASMVWNSTNGSTLVATYTAIDNQGGSGLINGEAKFYIKTYGGTTTSFLVTEETTPKSTPLYSVLSSTSLGIVNKGSTDITLTIVATDNVGNVTKASTTWTVDIKYP</sequence>
<feature type="domain" description="Fibronectin type-III" evidence="2">
    <location>
        <begin position="534"/>
        <end position="625"/>
    </location>
</feature>
<dbReference type="EMBL" id="AP019552">
    <property type="protein sequence ID" value="BBJ29078.1"/>
    <property type="molecule type" value="Genomic_DNA"/>
</dbReference>
<dbReference type="InterPro" id="IPR013783">
    <property type="entry name" value="Ig-like_fold"/>
</dbReference>
<keyword evidence="4" id="KW-1185">Reference proteome</keyword>
<geneLocation type="plasmid" evidence="3 4">
    <name>pATS1</name>
</geneLocation>
<dbReference type="Pfam" id="PF13750">
    <property type="entry name" value="Big_3_3"/>
    <property type="match status" value="2"/>
</dbReference>
<name>A0A6N4TDL1_9BACT</name>
<dbReference type="OrthoDB" id="49493at2"/>
<evidence type="ECO:0000259" key="2">
    <source>
        <dbReference type="PROSITE" id="PS50853"/>
    </source>
</evidence>
<dbReference type="RefSeq" id="WP_161849032.1">
    <property type="nucleotide sequence ID" value="NZ_AP019552.1"/>
</dbReference>
<dbReference type="InterPro" id="IPR003961">
    <property type="entry name" value="FN3_dom"/>
</dbReference>
<dbReference type="InterPro" id="IPR022038">
    <property type="entry name" value="Ig-like_bact"/>
</dbReference>
<dbReference type="Pfam" id="PF14321">
    <property type="entry name" value="DUF4382"/>
    <property type="match status" value="1"/>
</dbReference>
<feature type="domain" description="Fibronectin type-III" evidence="2">
    <location>
        <begin position="33"/>
        <end position="123"/>
    </location>
</feature>
<accession>A0A6N4TDL1</accession>
<evidence type="ECO:0000313" key="3">
    <source>
        <dbReference type="EMBL" id="BBJ29078.1"/>
    </source>
</evidence>
<dbReference type="SMART" id="SM00060">
    <property type="entry name" value="FN3"/>
    <property type="match status" value="4"/>
</dbReference>
<evidence type="ECO:0000256" key="1">
    <source>
        <dbReference type="ARBA" id="ARBA00022737"/>
    </source>
</evidence>
<dbReference type="PROSITE" id="PS50853">
    <property type="entry name" value="FN3"/>
    <property type="match status" value="3"/>
</dbReference>
<dbReference type="PROSITE" id="PS51257">
    <property type="entry name" value="PROKAR_LIPOPROTEIN"/>
    <property type="match status" value="1"/>
</dbReference>
<dbReference type="CDD" id="cd00063">
    <property type="entry name" value="FN3"/>
    <property type="match status" value="1"/>
</dbReference>
<dbReference type="Gene3D" id="2.60.40.10">
    <property type="entry name" value="Immunoglobulins"/>
    <property type="match status" value="7"/>
</dbReference>
<dbReference type="PANTHER" id="PTHR46708">
    <property type="entry name" value="TENASCIN"/>
    <property type="match status" value="1"/>
</dbReference>
<keyword evidence="3" id="KW-0614">Plasmid</keyword>
<gene>
    <name evidence="3" type="ORF">ATHSA_p10031</name>
</gene>